<comment type="caution">
    <text evidence="2">The sequence shown here is derived from an EMBL/GenBank/DDBJ whole genome shotgun (WGS) entry which is preliminary data.</text>
</comment>
<dbReference type="EMBL" id="SMKW01000115">
    <property type="protein sequence ID" value="TDD36025.1"/>
    <property type="molecule type" value="Genomic_DNA"/>
</dbReference>
<reference evidence="2 3" key="1">
    <citation type="submission" date="2019-03" db="EMBL/GenBank/DDBJ databases">
        <title>Draft genome sequences of novel Actinobacteria.</title>
        <authorList>
            <person name="Sahin N."/>
            <person name="Ay H."/>
            <person name="Saygin H."/>
        </authorList>
    </citation>
    <scope>NUCLEOTIDE SEQUENCE [LARGE SCALE GENOMIC DNA]</scope>
    <source>
        <strain evidence="2 3">7K502</strain>
    </source>
</reference>
<dbReference type="Pfam" id="PF13592">
    <property type="entry name" value="HTH_33"/>
    <property type="match status" value="1"/>
</dbReference>
<protein>
    <submittedName>
        <fullName evidence="2">Winged helix-turn-helix domain-containing protein</fullName>
    </submittedName>
</protein>
<evidence type="ECO:0000259" key="1">
    <source>
        <dbReference type="Pfam" id="PF13592"/>
    </source>
</evidence>
<sequence>MVHKFPDQLALPGLVWARGQVTELVERWFGIQLSRVTIGKYLRSWGLSPQKPIRAAYERYPEAAARWVEQDYPAISARSRKEQAMILWLDQTRLRSDAAVTATWAPGDHPGGPPHRCAVRRQRHVRDQQQGRAVLHRVHR</sequence>
<dbReference type="OrthoDB" id="341531at2"/>
<evidence type="ECO:0000313" key="2">
    <source>
        <dbReference type="EMBL" id="TDD36025.1"/>
    </source>
</evidence>
<accession>A0A4R4XWU4</accession>
<evidence type="ECO:0000313" key="3">
    <source>
        <dbReference type="Proteomes" id="UP000294947"/>
    </source>
</evidence>
<dbReference type="RefSeq" id="WP_132494452.1">
    <property type="nucleotide sequence ID" value="NZ_SMKW01000115.1"/>
</dbReference>
<name>A0A4R4XWU4_9PSEU</name>
<feature type="domain" description="Winged helix-turn helix" evidence="1">
    <location>
        <begin position="15"/>
        <end position="70"/>
    </location>
</feature>
<proteinExistence type="predicted"/>
<gene>
    <name evidence="2" type="ORF">E1288_42455</name>
</gene>
<keyword evidence="3" id="KW-1185">Reference proteome</keyword>
<dbReference type="Proteomes" id="UP000294947">
    <property type="component" value="Unassembled WGS sequence"/>
</dbReference>
<dbReference type="AlphaFoldDB" id="A0A4R4XWU4"/>
<organism evidence="2 3">
    <name type="scientific">Saccharopolyspora elongata</name>
    <dbReference type="NCBI Taxonomy" id="2530387"/>
    <lineage>
        <taxon>Bacteria</taxon>
        <taxon>Bacillati</taxon>
        <taxon>Actinomycetota</taxon>
        <taxon>Actinomycetes</taxon>
        <taxon>Pseudonocardiales</taxon>
        <taxon>Pseudonocardiaceae</taxon>
        <taxon>Saccharopolyspora</taxon>
    </lineage>
</organism>
<dbReference type="InterPro" id="IPR025959">
    <property type="entry name" value="Winged_HTH_dom"/>
</dbReference>